<evidence type="ECO:0000313" key="4">
    <source>
        <dbReference type="Proteomes" id="UP000011083"/>
    </source>
</evidence>
<dbReference type="RefSeq" id="XP_004335215.1">
    <property type="nucleotide sequence ID" value="XM_004335167.1"/>
</dbReference>
<dbReference type="CDD" id="cd00130">
    <property type="entry name" value="PAS"/>
    <property type="match status" value="1"/>
</dbReference>
<feature type="compositionally biased region" description="Polar residues" evidence="2">
    <location>
        <begin position="111"/>
        <end position="122"/>
    </location>
</feature>
<feature type="compositionally biased region" description="Basic and acidic residues" evidence="2">
    <location>
        <begin position="97"/>
        <end position="110"/>
    </location>
</feature>
<dbReference type="AlphaFoldDB" id="L8GJL3"/>
<feature type="region of interest" description="Disordered" evidence="2">
    <location>
        <begin position="1"/>
        <end position="45"/>
    </location>
</feature>
<protein>
    <recommendedName>
        <fullName evidence="5">PAS domain-containing protein</fullName>
    </recommendedName>
</protein>
<feature type="compositionally biased region" description="Basic and acidic residues" evidence="2">
    <location>
        <begin position="22"/>
        <end position="32"/>
    </location>
</feature>
<feature type="coiled-coil region" evidence="1">
    <location>
        <begin position="51"/>
        <end position="85"/>
    </location>
</feature>
<dbReference type="EMBL" id="KB008097">
    <property type="protein sequence ID" value="ELR13202.1"/>
    <property type="molecule type" value="Genomic_DNA"/>
</dbReference>
<keyword evidence="1" id="KW-0175">Coiled coil</keyword>
<evidence type="ECO:0000256" key="1">
    <source>
        <dbReference type="SAM" id="Coils"/>
    </source>
</evidence>
<dbReference type="InterPro" id="IPR000014">
    <property type="entry name" value="PAS"/>
</dbReference>
<accession>L8GJL3</accession>
<dbReference type="SUPFAM" id="SSF55785">
    <property type="entry name" value="PYP-like sensor domain (PAS domain)"/>
    <property type="match status" value="1"/>
</dbReference>
<feature type="region of interest" description="Disordered" evidence="2">
    <location>
        <begin position="97"/>
        <end position="122"/>
    </location>
</feature>
<proteinExistence type="predicted"/>
<dbReference type="GeneID" id="14913739"/>
<evidence type="ECO:0000256" key="2">
    <source>
        <dbReference type="SAM" id="MobiDB-lite"/>
    </source>
</evidence>
<evidence type="ECO:0000313" key="3">
    <source>
        <dbReference type="EMBL" id="ELR13202.1"/>
    </source>
</evidence>
<dbReference type="Gene3D" id="3.30.450.20">
    <property type="entry name" value="PAS domain"/>
    <property type="match status" value="1"/>
</dbReference>
<sequence length="397" mass="44595">MSAINVTDNTEEKQKKKQKLAARVEPEPSPQREEEEPMSADSKLGLLTRLVEMMSGELRDVKRDNERLRAKVKRLKSGLQDTKSQVEYLLAADRRRTQLEEDEAKRRRDSANNYFNSGSNSATDQQLQQYQQQVLQRFTALVLVVHGSVVALTTVDVAIGQLITEARHLMPFLGPYNIPSPFAVPDFSFPVCSFLTASIFEDTSPAFAYVNPAFMRLTKYSWNDIIGAPYAMLFAVNEEHYRALAPIMINRPPMTVSDMYRIRVLIRCKDGKLLRTRYSLMCILDWEEGWLEEGESYGFDHWVPIVKVLSPKIEDVPSHPPSSQNSSSPFDDPTQLYRFSSITTSASATTSEPLSPLDICNATAIGTTTNNDSDSGGNRAPLTPGLDAFLSSHFPSW</sequence>
<keyword evidence="4" id="KW-1185">Reference proteome</keyword>
<dbReference type="VEuPathDB" id="AmoebaDB:ACA1_100170"/>
<evidence type="ECO:0008006" key="5">
    <source>
        <dbReference type="Google" id="ProtNLM"/>
    </source>
</evidence>
<gene>
    <name evidence="3" type="ORF">ACA1_100170</name>
</gene>
<reference evidence="3 4" key="1">
    <citation type="journal article" date="2013" name="Genome Biol.">
        <title>Genome of Acanthamoeba castellanii highlights extensive lateral gene transfer and early evolution of tyrosine kinase signaling.</title>
        <authorList>
            <person name="Clarke M."/>
            <person name="Lohan A.J."/>
            <person name="Liu B."/>
            <person name="Lagkouvardos I."/>
            <person name="Roy S."/>
            <person name="Zafar N."/>
            <person name="Bertelli C."/>
            <person name="Schilde C."/>
            <person name="Kianianmomeni A."/>
            <person name="Burglin T.R."/>
            <person name="Frech C."/>
            <person name="Turcotte B."/>
            <person name="Kopec K.O."/>
            <person name="Synnott J.M."/>
            <person name="Choo C."/>
            <person name="Paponov I."/>
            <person name="Finkler A."/>
            <person name="Soon Heng Tan C."/>
            <person name="Hutchins A.P."/>
            <person name="Weinmeier T."/>
            <person name="Rattei T."/>
            <person name="Chu J.S."/>
            <person name="Gimenez G."/>
            <person name="Irimia M."/>
            <person name="Rigden D.J."/>
            <person name="Fitzpatrick D.A."/>
            <person name="Lorenzo-Morales J."/>
            <person name="Bateman A."/>
            <person name="Chiu C.H."/>
            <person name="Tang P."/>
            <person name="Hegemann P."/>
            <person name="Fromm H."/>
            <person name="Raoult D."/>
            <person name="Greub G."/>
            <person name="Miranda-Saavedra D."/>
            <person name="Chen N."/>
            <person name="Nash P."/>
            <person name="Ginger M.L."/>
            <person name="Horn M."/>
            <person name="Schaap P."/>
            <person name="Caler L."/>
            <person name="Loftus B."/>
        </authorList>
    </citation>
    <scope>NUCLEOTIDE SEQUENCE [LARGE SCALE GENOMIC DNA]</scope>
    <source>
        <strain evidence="3 4">Neff</strain>
    </source>
</reference>
<dbReference type="KEGG" id="acan:ACA1_100170"/>
<dbReference type="InterPro" id="IPR035965">
    <property type="entry name" value="PAS-like_dom_sf"/>
</dbReference>
<dbReference type="Proteomes" id="UP000011083">
    <property type="component" value="Unassembled WGS sequence"/>
</dbReference>
<name>L8GJL3_ACACF</name>
<organism evidence="3 4">
    <name type="scientific">Acanthamoeba castellanii (strain ATCC 30010 / Neff)</name>
    <dbReference type="NCBI Taxonomy" id="1257118"/>
    <lineage>
        <taxon>Eukaryota</taxon>
        <taxon>Amoebozoa</taxon>
        <taxon>Discosea</taxon>
        <taxon>Longamoebia</taxon>
        <taxon>Centramoebida</taxon>
        <taxon>Acanthamoebidae</taxon>
        <taxon>Acanthamoeba</taxon>
    </lineage>
</organism>